<dbReference type="AlphaFoldDB" id="A0A3B1BAN0"/>
<protein>
    <submittedName>
        <fullName evidence="1">Uncharacterized protein</fullName>
    </submittedName>
</protein>
<sequence length="95" mass="10690">MTIPTLMNVFNNESNVFSGVMAKSIEIACNEFEKKLNVKWENYIVTIGEVDVCHIVNFSPKVVSPGFRGSSDGVPGFEIKIKKSNYEIIESQFVR</sequence>
<evidence type="ECO:0000313" key="1">
    <source>
        <dbReference type="EMBL" id="VAX03355.1"/>
    </source>
</evidence>
<proteinExistence type="predicted"/>
<name>A0A3B1BAN0_9ZZZZ</name>
<reference evidence="1" key="1">
    <citation type="submission" date="2018-06" db="EMBL/GenBank/DDBJ databases">
        <authorList>
            <person name="Zhirakovskaya E."/>
        </authorList>
    </citation>
    <scope>NUCLEOTIDE SEQUENCE</scope>
</reference>
<dbReference type="EMBL" id="UOFV01000391">
    <property type="protein sequence ID" value="VAX03355.1"/>
    <property type="molecule type" value="Genomic_DNA"/>
</dbReference>
<accession>A0A3B1BAN0</accession>
<gene>
    <name evidence="1" type="ORF">MNBD_GAMMA19-954</name>
</gene>
<organism evidence="1">
    <name type="scientific">hydrothermal vent metagenome</name>
    <dbReference type="NCBI Taxonomy" id="652676"/>
    <lineage>
        <taxon>unclassified sequences</taxon>
        <taxon>metagenomes</taxon>
        <taxon>ecological metagenomes</taxon>
    </lineage>
</organism>